<gene>
    <name evidence="4" type="ORF">CMN54_04540</name>
</gene>
<dbReference type="InterPro" id="IPR057165">
    <property type="entry name" value="DUF7843"/>
</dbReference>
<feature type="domain" description="Lnb N-terminal periplasmic" evidence="1">
    <location>
        <begin position="133"/>
        <end position="298"/>
    </location>
</feature>
<evidence type="ECO:0000259" key="1">
    <source>
        <dbReference type="Pfam" id="PF13387"/>
    </source>
</evidence>
<name>A0A2D6YHQ2_9DELT</name>
<dbReference type="AlphaFoldDB" id="A0A2D6YHQ2"/>
<proteinExistence type="predicted"/>
<comment type="caution">
    <text evidence="4">The sequence shown here is derived from an EMBL/GenBank/DDBJ whole genome shotgun (WGS) entry which is preliminary data.</text>
</comment>
<dbReference type="Pfam" id="PF25222">
    <property type="entry name" value="DUF7840"/>
    <property type="match status" value="1"/>
</dbReference>
<sequence>MKGNHLLFWWLFYPLLLIGLGTPLAAETLALQTLLQSATTKKVAQHSYWLRLLHYRSTTPTNKSEIVSQDFFLDPNGAQNPQAELNATLRAFYEPVGENPDQHAQCRFIARFHWLQQQLEFSPAPPLVKCPRFQRWAGLSKLDSLSVVFVSAYLDNPASFFGHLLVKINLKEGLFAHPLLSPTLNFGASPDPDDNALVYAVKGIFGGYSGRFSDERFYNFQHIYGENELRDLWEYPLKLTKTQQRRVLFHTWELLQDVHFEYYFFLENCAYRMAELIAMAWEEEINLYSSSEFWAIPIDVFFRLQRLQTPDGQSVLGKSILVPSRQRRLQWKTLDLSASQQNWVINIQRQPEKLTALELSGLSLEAQAQVLDTLTDLLQYQKAREEMISESLQNLRQQVLLRRSELPILVKTPQPLTPDSLEGHPPLRTQFGGFQKNGAERGIEVGIRAAYHDLLDPVHGHLPYAELQVLDLKVRFNETNWWVHQLKFFEIQNLSLSPTRLDTVSGVSWRTSGEWQEEALDKSQHKVIRLVGGIGQSIALQHDLVGFTFADTILQSRTGSIPETSFQLQPAIGVLWQTGDQWSMLAQSSYRQPLLGESALGLSTEWEGRWQVNSKWGLRFTWQQQGTAQEAKVLVHHFW</sequence>
<reference evidence="5" key="1">
    <citation type="submission" date="2017-09" db="EMBL/GenBank/DDBJ databases">
        <title>The Reconstruction of 2,631 Draft Metagenome-Assembled Genomes from the Global Oceans.</title>
        <authorList>
            <person name="Tully B.J."/>
            <person name="Graham E.D."/>
            <person name="Heidelberg J.F."/>
        </authorList>
    </citation>
    <scope>NUCLEOTIDE SEQUENCE [LARGE SCALE GENOMIC DNA]</scope>
</reference>
<accession>A0A2D6YHQ2</accession>
<dbReference type="EMBL" id="NZEX01000047">
    <property type="protein sequence ID" value="MAH62713.1"/>
    <property type="molecule type" value="Genomic_DNA"/>
</dbReference>
<dbReference type="Pfam" id="PF13387">
    <property type="entry name" value="Lnb_N"/>
    <property type="match status" value="1"/>
</dbReference>
<dbReference type="Pfam" id="PF25225">
    <property type="entry name" value="DUF7843"/>
    <property type="match status" value="1"/>
</dbReference>
<protein>
    <submittedName>
        <fullName evidence="4">Uncharacterized protein</fullName>
    </submittedName>
</protein>
<evidence type="ECO:0000259" key="2">
    <source>
        <dbReference type="Pfam" id="PF25222"/>
    </source>
</evidence>
<evidence type="ECO:0000313" key="4">
    <source>
        <dbReference type="EMBL" id="MAH62713.1"/>
    </source>
</evidence>
<evidence type="ECO:0000313" key="5">
    <source>
        <dbReference type="Proteomes" id="UP000226525"/>
    </source>
</evidence>
<dbReference type="Proteomes" id="UP000226525">
    <property type="component" value="Unassembled WGS sequence"/>
</dbReference>
<evidence type="ECO:0000259" key="3">
    <source>
        <dbReference type="Pfam" id="PF25225"/>
    </source>
</evidence>
<dbReference type="InterPro" id="IPR057162">
    <property type="entry name" value="DUF7840"/>
</dbReference>
<organism evidence="4 5">
    <name type="scientific">SAR324 cluster bacterium</name>
    <dbReference type="NCBI Taxonomy" id="2024889"/>
    <lineage>
        <taxon>Bacteria</taxon>
        <taxon>Deltaproteobacteria</taxon>
        <taxon>SAR324 cluster</taxon>
    </lineage>
</organism>
<feature type="domain" description="DUF7843" evidence="3">
    <location>
        <begin position="42"/>
        <end position="118"/>
    </location>
</feature>
<dbReference type="InterPro" id="IPR025178">
    <property type="entry name" value="Lnb_N"/>
</dbReference>
<feature type="domain" description="DUF7840" evidence="2">
    <location>
        <begin position="422"/>
        <end position="631"/>
    </location>
</feature>